<feature type="domain" description="Glycoside hydrolase family 29 N-terminal" evidence="9">
    <location>
        <begin position="22"/>
        <end position="358"/>
    </location>
</feature>
<dbReference type="Gene3D" id="2.60.40.1180">
    <property type="entry name" value="Golgi alpha-mannosidase II"/>
    <property type="match status" value="1"/>
</dbReference>
<dbReference type="PIRSF" id="PIRSF001092">
    <property type="entry name" value="Alpha-L-fucosidase"/>
    <property type="match status" value="1"/>
</dbReference>
<proteinExistence type="inferred from homology"/>
<gene>
    <name evidence="10" type="ordered locus">Phep_2841</name>
</gene>
<dbReference type="GO" id="GO:0005764">
    <property type="term" value="C:lysosome"/>
    <property type="evidence" value="ECO:0007669"/>
    <property type="project" value="TreeGrafter"/>
</dbReference>
<evidence type="ECO:0000256" key="7">
    <source>
        <dbReference type="PIRSR" id="PIRSR001092-1"/>
    </source>
</evidence>
<feature type="signal peptide" evidence="8">
    <location>
        <begin position="1"/>
        <end position="20"/>
    </location>
</feature>
<dbReference type="PANTHER" id="PTHR10030">
    <property type="entry name" value="ALPHA-L-FUCOSIDASE"/>
    <property type="match status" value="1"/>
</dbReference>
<feature type="site" description="May be important for catalysis" evidence="7">
    <location>
        <position position="290"/>
    </location>
</feature>
<evidence type="ECO:0000256" key="8">
    <source>
        <dbReference type="SAM" id="SignalP"/>
    </source>
</evidence>
<dbReference type="eggNOG" id="COG3669">
    <property type="taxonomic scope" value="Bacteria"/>
</dbReference>
<organism evidence="10 11">
    <name type="scientific">Pedobacter heparinus (strain ATCC 13125 / DSM 2366 / CIP 104194 / JCM 7457 / NBRC 12017 / NCIMB 9290 / NRRL B-14731 / HIM 762-3)</name>
    <dbReference type="NCBI Taxonomy" id="485917"/>
    <lineage>
        <taxon>Bacteria</taxon>
        <taxon>Pseudomonadati</taxon>
        <taxon>Bacteroidota</taxon>
        <taxon>Sphingobacteriia</taxon>
        <taxon>Sphingobacteriales</taxon>
        <taxon>Sphingobacteriaceae</taxon>
        <taxon>Pedobacter</taxon>
    </lineage>
</organism>
<keyword evidence="5 10" id="KW-0378">Hydrolase</keyword>
<evidence type="ECO:0000256" key="2">
    <source>
        <dbReference type="ARBA" id="ARBA00007951"/>
    </source>
</evidence>
<dbReference type="GO" id="GO:0016139">
    <property type="term" value="P:glycoside catabolic process"/>
    <property type="evidence" value="ECO:0007669"/>
    <property type="project" value="TreeGrafter"/>
</dbReference>
<evidence type="ECO:0000259" key="9">
    <source>
        <dbReference type="Pfam" id="PF01120"/>
    </source>
</evidence>
<dbReference type="GO" id="GO:0006004">
    <property type="term" value="P:fucose metabolic process"/>
    <property type="evidence" value="ECO:0007669"/>
    <property type="project" value="InterPro"/>
</dbReference>
<dbReference type="SUPFAM" id="SSF51445">
    <property type="entry name" value="(Trans)glycosidases"/>
    <property type="match status" value="1"/>
</dbReference>
<dbReference type="RefSeq" id="WP_015808651.1">
    <property type="nucleotide sequence ID" value="NC_013061.1"/>
</dbReference>
<name>C6Y1P8_PEDHD</name>
<dbReference type="InterPro" id="IPR013780">
    <property type="entry name" value="Glyco_hydro_b"/>
</dbReference>
<dbReference type="SMART" id="SM00812">
    <property type="entry name" value="Alpha_L_fucos"/>
    <property type="match status" value="1"/>
</dbReference>
<feature type="chain" id="PRO_5002972124" description="alpha-L-fucosidase" evidence="8">
    <location>
        <begin position="21"/>
        <end position="473"/>
    </location>
</feature>
<comment type="similarity">
    <text evidence="2">Belongs to the glycosyl hydrolase 29 family.</text>
</comment>
<dbReference type="InterPro" id="IPR000933">
    <property type="entry name" value="Glyco_hydro_29"/>
</dbReference>
<dbReference type="EC" id="3.2.1.51" evidence="3"/>
<evidence type="ECO:0000256" key="3">
    <source>
        <dbReference type="ARBA" id="ARBA00012662"/>
    </source>
</evidence>
<dbReference type="HOGENOM" id="CLU_002934_0_2_10"/>
<evidence type="ECO:0000256" key="6">
    <source>
        <dbReference type="ARBA" id="ARBA00023295"/>
    </source>
</evidence>
<reference evidence="10 11" key="1">
    <citation type="journal article" date="2009" name="Stand. Genomic Sci.">
        <title>Complete genome sequence of Pedobacter heparinus type strain (HIM 762-3).</title>
        <authorList>
            <person name="Han C."/>
            <person name="Spring S."/>
            <person name="Lapidus A."/>
            <person name="Del Rio T.G."/>
            <person name="Tice H."/>
            <person name="Copeland A."/>
            <person name="Cheng J.F."/>
            <person name="Lucas S."/>
            <person name="Chen F."/>
            <person name="Nolan M."/>
            <person name="Bruce D."/>
            <person name="Goodwin L."/>
            <person name="Pitluck S."/>
            <person name="Ivanova N."/>
            <person name="Mavromatis K."/>
            <person name="Mikhailova N."/>
            <person name="Pati A."/>
            <person name="Chen A."/>
            <person name="Palaniappan K."/>
            <person name="Land M."/>
            <person name="Hauser L."/>
            <person name="Chang Y.J."/>
            <person name="Jeffries C.C."/>
            <person name="Saunders E."/>
            <person name="Chertkov O."/>
            <person name="Brettin T."/>
            <person name="Goker M."/>
            <person name="Rohde M."/>
            <person name="Bristow J."/>
            <person name="Eisen J.A."/>
            <person name="Markowitz V."/>
            <person name="Hugenholtz P."/>
            <person name="Kyrpides N.C."/>
            <person name="Klenk H.P."/>
            <person name="Detter J.C."/>
        </authorList>
    </citation>
    <scope>NUCLEOTIDE SEQUENCE [LARGE SCALE GENOMIC DNA]</scope>
    <source>
        <strain evidence="11">ATCC 13125 / DSM 2366 / CIP 104194 / JCM 7457 / NBRC 12017 / NCIMB 9290 / NRRL B-14731 / HIM 762-3</strain>
    </source>
</reference>
<dbReference type="InterPro" id="IPR017853">
    <property type="entry name" value="GH"/>
</dbReference>
<keyword evidence="6 10" id="KW-0326">Glycosidase</keyword>
<dbReference type="OrthoDB" id="107551at2"/>
<keyword evidence="4 8" id="KW-0732">Signal</keyword>
<dbReference type="PROSITE" id="PS51257">
    <property type="entry name" value="PROKAR_LIPOPROTEIN"/>
    <property type="match status" value="1"/>
</dbReference>
<evidence type="ECO:0000313" key="10">
    <source>
        <dbReference type="EMBL" id="ACU05040.1"/>
    </source>
</evidence>
<sequence>MKRIGIVFFLLVMISCSLSAQDSKMEWWREARFGMFVHFGVYAQFGGVYRGHEQKVKNGEWLMNRMKVPVQEYKDTAGHFNPINFNADEWARMAKDAGMKYLVITAKHHDGFALFDTKASDWNIMKASPYGKDMIKPLADACRKYGLKFGIYYSQSQDWGNPGGFTGRRVMKQGWDNPDSTRIDAYTLAHNGSWDPIQQSKTFNEYLNGVAFPQVKELLSNYGDVSVLWWDTPGGLSAEQARQMMTMVKHLQPNIITNDRLGGNLPGDFKTPEQKIPNLAELDGKDWETCMTMNRTWGYRTADHEWKSSSELIQKLIDIAAKGGNYLLNIGPKPDGTFPVESVERLKEIGNWMSKYGEAIYGTHANPVEPVDWGRITAKDEQHGTVLYLSVFNWPGSGQLNIDGLGNKAIGATLLNSNAKLKLKQDEQGILEISGLPVSAPDKTASVIALKLNGFAKKKDFNPEKKMKSGSID</sequence>
<dbReference type="InterPro" id="IPR057739">
    <property type="entry name" value="Glyco_hydro_29_N"/>
</dbReference>
<dbReference type="Pfam" id="PF01120">
    <property type="entry name" value="Alpha_L_fucos"/>
    <property type="match status" value="1"/>
</dbReference>
<dbReference type="GO" id="GO:0004560">
    <property type="term" value="F:alpha-L-fucosidase activity"/>
    <property type="evidence" value="ECO:0007669"/>
    <property type="project" value="UniProtKB-EC"/>
</dbReference>
<dbReference type="PANTHER" id="PTHR10030:SF37">
    <property type="entry name" value="ALPHA-L-FUCOSIDASE-RELATED"/>
    <property type="match status" value="1"/>
</dbReference>
<dbReference type="InterPro" id="IPR016286">
    <property type="entry name" value="FUC_metazoa-typ"/>
</dbReference>
<accession>C6Y1P8</accession>
<dbReference type="Gene3D" id="3.20.20.80">
    <property type="entry name" value="Glycosidases"/>
    <property type="match status" value="1"/>
</dbReference>
<dbReference type="Proteomes" id="UP000000852">
    <property type="component" value="Chromosome"/>
</dbReference>
<protein>
    <recommendedName>
        <fullName evidence="3">alpha-L-fucosidase</fullName>
        <ecNumber evidence="3">3.2.1.51</ecNumber>
    </recommendedName>
</protein>
<evidence type="ECO:0000256" key="4">
    <source>
        <dbReference type="ARBA" id="ARBA00022729"/>
    </source>
</evidence>
<dbReference type="CAZy" id="GH29">
    <property type="family name" value="Glycoside Hydrolase Family 29"/>
</dbReference>
<dbReference type="STRING" id="485917.Phep_2841"/>
<dbReference type="KEGG" id="phe:Phep_2841"/>
<evidence type="ECO:0000256" key="1">
    <source>
        <dbReference type="ARBA" id="ARBA00004071"/>
    </source>
</evidence>
<keyword evidence="11" id="KW-1185">Reference proteome</keyword>
<dbReference type="AlphaFoldDB" id="C6Y1P8"/>
<evidence type="ECO:0000256" key="5">
    <source>
        <dbReference type="ARBA" id="ARBA00022801"/>
    </source>
</evidence>
<evidence type="ECO:0000313" key="11">
    <source>
        <dbReference type="Proteomes" id="UP000000852"/>
    </source>
</evidence>
<comment type="function">
    <text evidence="1">Alpha-L-fucosidase is responsible for hydrolyzing the alpha-1,6-linked fucose joined to the reducing-end N-acetylglucosamine of the carbohydrate moieties of glycoproteins.</text>
</comment>
<dbReference type="PRINTS" id="PR00741">
    <property type="entry name" value="GLHYDRLASE29"/>
</dbReference>
<dbReference type="EMBL" id="CP001681">
    <property type="protein sequence ID" value="ACU05040.1"/>
    <property type="molecule type" value="Genomic_DNA"/>
</dbReference>